<protein>
    <submittedName>
        <fullName evidence="1">Uncharacterized protein</fullName>
    </submittedName>
</protein>
<dbReference type="AlphaFoldDB" id="A0A9D4GXD6"/>
<sequence>MVVKWQPQQSPSYLSSATMVALWTPGRFQTSSVIANMLPLDIDSRKCPPRSFQSVTAVAQLLHFGIDGRRMAVPLLSVSNGVRPVASPRYRWSPGSRSFDCSVPRQSPSCSLSDYVVASWPPSLKVHIGSRLVCSPRY</sequence>
<reference evidence="1" key="1">
    <citation type="journal article" date="2019" name="bioRxiv">
        <title>The Genome of the Zebra Mussel, Dreissena polymorpha: A Resource for Invasive Species Research.</title>
        <authorList>
            <person name="McCartney M.A."/>
            <person name="Auch B."/>
            <person name="Kono T."/>
            <person name="Mallez S."/>
            <person name="Zhang Y."/>
            <person name="Obille A."/>
            <person name="Becker A."/>
            <person name="Abrahante J.E."/>
            <person name="Garbe J."/>
            <person name="Badalamenti J.P."/>
            <person name="Herman A."/>
            <person name="Mangelson H."/>
            <person name="Liachko I."/>
            <person name="Sullivan S."/>
            <person name="Sone E.D."/>
            <person name="Koren S."/>
            <person name="Silverstein K.A.T."/>
            <person name="Beckman K.B."/>
            <person name="Gohl D.M."/>
        </authorList>
    </citation>
    <scope>NUCLEOTIDE SEQUENCE</scope>
    <source>
        <strain evidence="1">Duluth1</strain>
        <tissue evidence="1">Whole animal</tissue>
    </source>
</reference>
<evidence type="ECO:0000313" key="1">
    <source>
        <dbReference type="EMBL" id="KAH3823184.1"/>
    </source>
</evidence>
<dbReference type="EMBL" id="JAIWYP010000005">
    <property type="protein sequence ID" value="KAH3823184.1"/>
    <property type="molecule type" value="Genomic_DNA"/>
</dbReference>
<gene>
    <name evidence="1" type="ORF">DPMN_124983</name>
</gene>
<accession>A0A9D4GXD6</accession>
<organism evidence="1 2">
    <name type="scientific">Dreissena polymorpha</name>
    <name type="common">Zebra mussel</name>
    <name type="synonym">Mytilus polymorpha</name>
    <dbReference type="NCBI Taxonomy" id="45954"/>
    <lineage>
        <taxon>Eukaryota</taxon>
        <taxon>Metazoa</taxon>
        <taxon>Spiralia</taxon>
        <taxon>Lophotrochozoa</taxon>
        <taxon>Mollusca</taxon>
        <taxon>Bivalvia</taxon>
        <taxon>Autobranchia</taxon>
        <taxon>Heteroconchia</taxon>
        <taxon>Euheterodonta</taxon>
        <taxon>Imparidentia</taxon>
        <taxon>Neoheterodontei</taxon>
        <taxon>Myida</taxon>
        <taxon>Dreissenoidea</taxon>
        <taxon>Dreissenidae</taxon>
        <taxon>Dreissena</taxon>
    </lineage>
</organism>
<reference evidence="1" key="2">
    <citation type="submission" date="2020-11" db="EMBL/GenBank/DDBJ databases">
        <authorList>
            <person name="McCartney M.A."/>
            <person name="Auch B."/>
            <person name="Kono T."/>
            <person name="Mallez S."/>
            <person name="Becker A."/>
            <person name="Gohl D.M."/>
            <person name="Silverstein K.A.T."/>
            <person name="Koren S."/>
            <person name="Bechman K.B."/>
            <person name="Herman A."/>
            <person name="Abrahante J.E."/>
            <person name="Garbe J."/>
        </authorList>
    </citation>
    <scope>NUCLEOTIDE SEQUENCE</scope>
    <source>
        <strain evidence="1">Duluth1</strain>
        <tissue evidence="1">Whole animal</tissue>
    </source>
</reference>
<comment type="caution">
    <text evidence="1">The sequence shown here is derived from an EMBL/GenBank/DDBJ whole genome shotgun (WGS) entry which is preliminary data.</text>
</comment>
<keyword evidence="2" id="KW-1185">Reference proteome</keyword>
<dbReference type="Proteomes" id="UP000828390">
    <property type="component" value="Unassembled WGS sequence"/>
</dbReference>
<proteinExistence type="predicted"/>
<name>A0A9D4GXD6_DREPO</name>
<evidence type="ECO:0000313" key="2">
    <source>
        <dbReference type="Proteomes" id="UP000828390"/>
    </source>
</evidence>